<evidence type="ECO:0000313" key="2">
    <source>
        <dbReference type="EMBL" id="MED6176264.1"/>
    </source>
</evidence>
<accession>A0ABU6VTA2</accession>
<organism evidence="2 3">
    <name type="scientific">Stylosanthes scabra</name>
    <dbReference type="NCBI Taxonomy" id="79078"/>
    <lineage>
        <taxon>Eukaryota</taxon>
        <taxon>Viridiplantae</taxon>
        <taxon>Streptophyta</taxon>
        <taxon>Embryophyta</taxon>
        <taxon>Tracheophyta</taxon>
        <taxon>Spermatophyta</taxon>
        <taxon>Magnoliopsida</taxon>
        <taxon>eudicotyledons</taxon>
        <taxon>Gunneridae</taxon>
        <taxon>Pentapetalae</taxon>
        <taxon>rosids</taxon>
        <taxon>fabids</taxon>
        <taxon>Fabales</taxon>
        <taxon>Fabaceae</taxon>
        <taxon>Papilionoideae</taxon>
        <taxon>50 kb inversion clade</taxon>
        <taxon>dalbergioids sensu lato</taxon>
        <taxon>Dalbergieae</taxon>
        <taxon>Pterocarpus clade</taxon>
        <taxon>Stylosanthes</taxon>
    </lineage>
</organism>
<dbReference type="Proteomes" id="UP001341840">
    <property type="component" value="Unassembled WGS sequence"/>
</dbReference>
<protein>
    <submittedName>
        <fullName evidence="2">Uncharacterized protein</fullName>
    </submittedName>
</protein>
<proteinExistence type="predicted"/>
<evidence type="ECO:0000313" key="3">
    <source>
        <dbReference type="Proteomes" id="UP001341840"/>
    </source>
</evidence>
<keyword evidence="3" id="KW-1185">Reference proteome</keyword>
<evidence type="ECO:0000256" key="1">
    <source>
        <dbReference type="SAM" id="MobiDB-lite"/>
    </source>
</evidence>
<gene>
    <name evidence="2" type="ORF">PIB30_086447</name>
</gene>
<feature type="region of interest" description="Disordered" evidence="1">
    <location>
        <begin position="9"/>
        <end position="31"/>
    </location>
</feature>
<comment type="caution">
    <text evidence="2">The sequence shown here is derived from an EMBL/GenBank/DDBJ whole genome shotgun (WGS) entry which is preliminary data.</text>
</comment>
<name>A0ABU6VTA2_9FABA</name>
<dbReference type="EMBL" id="JASCZI010152516">
    <property type="protein sequence ID" value="MED6176264.1"/>
    <property type="molecule type" value="Genomic_DNA"/>
</dbReference>
<reference evidence="2 3" key="1">
    <citation type="journal article" date="2023" name="Plants (Basel)">
        <title>Bridging the Gap: Combining Genomics and Transcriptomics Approaches to Understand Stylosanthes scabra, an Orphan Legume from the Brazilian Caatinga.</title>
        <authorList>
            <person name="Ferreira-Neto J.R.C."/>
            <person name="da Silva M.D."/>
            <person name="Binneck E."/>
            <person name="de Melo N.F."/>
            <person name="da Silva R.H."/>
            <person name="de Melo A.L.T.M."/>
            <person name="Pandolfi V."/>
            <person name="Bustamante F.O."/>
            <person name="Brasileiro-Vidal A.C."/>
            <person name="Benko-Iseppon A.M."/>
        </authorList>
    </citation>
    <scope>NUCLEOTIDE SEQUENCE [LARGE SCALE GENOMIC DNA]</scope>
    <source>
        <tissue evidence="2">Leaves</tissue>
    </source>
</reference>
<feature type="non-terminal residue" evidence="2">
    <location>
        <position position="1"/>
    </location>
</feature>
<sequence length="115" mass="12158">ASKIVLFRLNPSTKLSSRPPPRFSPMTTTAPADIASTIRGQLQPRDLRRRDRDRAGACAVGKGCDSGRDSVKVSGGGSGGSEVEEVVVGEGGKLGEGEEECCVDEWQGLGIEEKR</sequence>